<dbReference type="AlphaFoldDB" id="A0A4R5PGE6"/>
<dbReference type="EMBL" id="RXLR01000006">
    <property type="protein sequence ID" value="TDH25369.1"/>
    <property type="molecule type" value="Genomic_DNA"/>
</dbReference>
<name>A0A4R5PGE6_9MYCO</name>
<protein>
    <submittedName>
        <fullName evidence="1">Uncharacterized protein</fullName>
    </submittedName>
</protein>
<organism evidence="1 2">
    <name type="scientific">Mycobacteroides franklinii</name>
    <dbReference type="NCBI Taxonomy" id="948102"/>
    <lineage>
        <taxon>Bacteria</taxon>
        <taxon>Bacillati</taxon>
        <taxon>Actinomycetota</taxon>
        <taxon>Actinomycetes</taxon>
        <taxon>Mycobacteriales</taxon>
        <taxon>Mycobacteriaceae</taxon>
        <taxon>Mycobacteroides</taxon>
    </lineage>
</organism>
<evidence type="ECO:0000313" key="1">
    <source>
        <dbReference type="EMBL" id="TDH25369.1"/>
    </source>
</evidence>
<dbReference type="RefSeq" id="WP_062912561.1">
    <property type="nucleotide sequence ID" value="NZ_MAFQ01000015.1"/>
</dbReference>
<reference evidence="1 2" key="1">
    <citation type="journal article" date="2019" name="Sci. Rep.">
        <title>Extended insight into the Mycobacterium chelonae-abscessus complex through whole genome sequencing of Mycobacterium salmoniphilum outbreak and Mycobacterium salmoniphilum-like strains.</title>
        <authorList>
            <person name="Behra P.R.K."/>
            <person name="Das S."/>
            <person name="Pettersson B.M.F."/>
            <person name="Shirreff L."/>
            <person name="DuCote T."/>
            <person name="Jacobsson K.G."/>
            <person name="Ennis D.G."/>
            <person name="Kirsebom L.A."/>
        </authorList>
    </citation>
    <scope>NUCLEOTIDE SEQUENCE [LARGE SCALE GENOMIC DNA]</scope>
    <source>
        <strain evidence="1 2">DSM 45524</strain>
    </source>
</reference>
<comment type="caution">
    <text evidence="1">The sequence shown here is derived from an EMBL/GenBank/DDBJ whole genome shotgun (WGS) entry which is preliminary data.</text>
</comment>
<proteinExistence type="predicted"/>
<accession>A0A4R5PGE6</accession>
<sequence>MNPDVHYIEHEGPWPIPTSRIRPAGPRLGSAPSLDDITTLIEDKPVEHVLLAMERAWNEAVAVSGIDPREEAA</sequence>
<gene>
    <name evidence="1" type="ORF">EJ571_01810</name>
</gene>
<dbReference type="Proteomes" id="UP000295627">
    <property type="component" value="Unassembled WGS sequence"/>
</dbReference>
<evidence type="ECO:0000313" key="2">
    <source>
        <dbReference type="Proteomes" id="UP000295627"/>
    </source>
</evidence>